<sequence>MAPNIRYINQSAPFWDWIATFEDSAAEHPFFNNNNNQNQSGPSGPPPAADASHPQGPPPAGPWGWGGPWGGRRGHGPRWHHHMNAMNLPFHAGPPGQPGAEGEASGSEEAETVRDEKRAGETGDENPADPPEDTPEPPRGGCRGRRGRHGERGERRGHGRGFHGHGGHGGHGHPYARGGWGFPGARGGMGMLSELFGPNQTNDGDWKPEADVFDTEAAYVVHLSVPGVHKEDVGVSWDPEKSELSVAGVVHRPGDEAFIKTLALDERRVGAFERKIRLGTRASPASVDVDGITAKLENGILFVEVPKLNGEFVEIKKVDIE</sequence>
<protein>
    <submittedName>
        <fullName evidence="6">HSP20-like chaperone</fullName>
    </submittedName>
</protein>
<dbReference type="AlphaFoldDB" id="A0A6A6ULY9"/>
<feature type="compositionally biased region" description="Basic residues" evidence="4">
    <location>
        <begin position="72"/>
        <end position="83"/>
    </location>
</feature>
<feature type="region of interest" description="Disordered" evidence="4">
    <location>
        <begin position="28"/>
        <end position="178"/>
    </location>
</feature>
<comment type="similarity">
    <text evidence="2 3">Belongs to the small heat shock protein (HSP20) family.</text>
</comment>
<evidence type="ECO:0000313" key="6">
    <source>
        <dbReference type="EMBL" id="KAF2673259.1"/>
    </source>
</evidence>
<reference evidence="6" key="1">
    <citation type="journal article" date="2020" name="Stud. Mycol.">
        <title>101 Dothideomycetes genomes: a test case for predicting lifestyles and emergence of pathogens.</title>
        <authorList>
            <person name="Haridas S."/>
            <person name="Albert R."/>
            <person name="Binder M."/>
            <person name="Bloem J."/>
            <person name="Labutti K."/>
            <person name="Salamov A."/>
            <person name="Andreopoulos B."/>
            <person name="Baker S."/>
            <person name="Barry K."/>
            <person name="Bills G."/>
            <person name="Bluhm B."/>
            <person name="Cannon C."/>
            <person name="Castanera R."/>
            <person name="Culley D."/>
            <person name="Daum C."/>
            <person name="Ezra D."/>
            <person name="Gonzalez J."/>
            <person name="Henrissat B."/>
            <person name="Kuo A."/>
            <person name="Liang C."/>
            <person name="Lipzen A."/>
            <person name="Lutzoni F."/>
            <person name="Magnuson J."/>
            <person name="Mondo S."/>
            <person name="Nolan M."/>
            <person name="Ohm R."/>
            <person name="Pangilinan J."/>
            <person name="Park H.-J."/>
            <person name="Ramirez L."/>
            <person name="Alfaro M."/>
            <person name="Sun H."/>
            <person name="Tritt A."/>
            <person name="Yoshinaga Y."/>
            <person name="Zwiers L.-H."/>
            <person name="Turgeon B."/>
            <person name="Goodwin S."/>
            <person name="Spatafora J."/>
            <person name="Crous P."/>
            <person name="Grigoriev I."/>
        </authorList>
    </citation>
    <scope>NUCLEOTIDE SEQUENCE</scope>
    <source>
        <strain evidence="6">CBS 115976</strain>
    </source>
</reference>
<dbReference type="InterPro" id="IPR008978">
    <property type="entry name" value="HSP20-like_chaperone"/>
</dbReference>
<dbReference type="PROSITE" id="PS01031">
    <property type="entry name" value="SHSP"/>
    <property type="match status" value="1"/>
</dbReference>
<feature type="domain" description="SHSP" evidence="5">
    <location>
        <begin position="201"/>
        <end position="321"/>
    </location>
</feature>
<gene>
    <name evidence="6" type="ORF">BT63DRAFT_421431</name>
</gene>
<feature type="compositionally biased region" description="Acidic residues" evidence="4">
    <location>
        <begin position="122"/>
        <end position="135"/>
    </location>
</feature>
<dbReference type="CDD" id="cd06464">
    <property type="entry name" value="ACD_sHsps-like"/>
    <property type="match status" value="1"/>
</dbReference>
<accession>A0A6A6ULY9</accession>
<dbReference type="InterPro" id="IPR002068">
    <property type="entry name" value="A-crystallin/Hsp20_dom"/>
</dbReference>
<feature type="compositionally biased region" description="Basic residues" evidence="4">
    <location>
        <begin position="157"/>
        <end position="171"/>
    </location>
</feature>
<dbReference type="Pfam" id="PF00011">
    <property type="entry name" value="HSP20"/>
    <property type="match status" value="1"/>
</dbReference>
<evidence type="ECO:0000313" key="7">
    <source>
        <dbReference type="Proteomes" id="UP000799302"/>
    </source>
</evidence>
<evidence type="ECO:0000256" key="2">
    <source>
        <dbReference type="PROSITE-ProRule" id="PRU00285"/>
    </source>
</evidence>
<keyword evidence="7" id="KW-1185">Reference proteome</keyword>
<organism evidence="6 7">
    <name type="scientific">Microthyrium microscopicum</name>
    <dbReference type="NCBI Taxonomy" id="703497"/>
    <lineage>
        <taxon>Eukaryota</taxon>
        <taxon>Fungi</taxon>
        <taxon>Dikarya</taxon>
        <taxon>Ascomycota</taxon>
        <taxon>Pezizomycotina</taxon>
        <taxon>Dothideomycetes</taxon>
        <taxon>Dothideomycetes incertae sedis</taxon>
        <taxon>Microthyriales</taxon>
        <taxon>Microthyriaceae</taxon>
        <taxon>Microthyrium</taxon>
    </lineage>
</organism>
<evidence type="ECO:0000256" key="1">
    <source>
        <dbReference type="ARBA" id="ARBA00023016"/>
    </source>
</evidence>
<evidence type="ECO:0000256" key="3">
    <source>
        <dbReference type="RuleBase" id="RU003616"/>
    </source>
</evidence>
<evidence type="ECO:0000259" key="5">
    <source>
        <dbReference type="PROSITE" id="PS01031"/>
    </source>
</evidence>
<dbReference type="SUPFAM" id="SSF49764">
    <property type="entry name" value="HSP20-like chaperones"/>
    <property type="match status" value="1"/>
</dbReference>
<keyword evidence="1" id="KW-0346">Stress response</keyword>
<dbReference type="EMBL" id="MU004231">
    <property type="protein sequence ID" value="KAF2673259.1"/>
    <property type="molecule type" value="Genomic_DNA"/>
</dbReference>
<dbReference type="Proteomes" id="UP000799302">
    <property type="component" value="Unassembled WGS sequence"/>
</dbReference>
<dbReference type="OrthoDB" id="5511210at2759"/>
<feature type="compositionally biased region" description="Low complexity" evidence="4">
    <location>
        <begin position="98"/>
        <end position="107"/>
    </location>
</feature>
<dbReference type="InterPro" id="IPR031107">
    <property type="entry name" value="Small_HSP"/>
</dbReference>
<dbReference type="PANTHER" id="PTHR11527">
    <property type="entry name" value="HEAT-SHOCK PROTEIN 20 FAMILY MEMBER"/>
    <property type="match status" value="1"/>
</dbReference>
<evidence type="ECO:0000256" key="4">
    <source>
        <dbReference type="SAM" id="MobiDB-lite"/>
    </source>
</evidence>
<feature type="compositionally biased region" description="Low complexity" evidence="4">
    <location>
        <begin position="29"/>
        <end position="42"/>
    </location>
</feature>
<dbReference type="Gene3D" id="2.60.40.790">
    <property type="match status" value="1"/>
</dbReference>
<feature type="compositionally biased region" description="Basic and acidic residues" evidence="4">
    <location>
        <begin position="111"/>
        <end position="121"/>
    </location>
</feature>
<proteinExistence type="inferred from homology"/>
<name>A0A6A6ULY9_9PEZI</name>